<feature type="region of interest" description="Disordered" evidence="1">
    <location>
        <begin position="68"/>
        <end position="87"/>
    </location>
</feature>
<evidence type="ECO:0000313" key="2">
    <source>
        <dbReference type="EMBL" id="KAE9382551.1"/>
    </source>
</evidence>
<proteinExistence type="predicted"/>
<name>A0A6A4GAN7_9AGAR</name>
<reference evidence="2" key="1">
    <citation type="journal article" date="2019" name="Environ. Microbiol.">
        <title>Fungal ecological strategies reflected in gene transcription - a case study of two litter decomposers.</title>
        <authorList>
            <person name="Barbi F."/>
            <person name="Kohler A."/>
            <person name="Barry K."/>
            <person name="Baskaran P."/>
            <person name="Daum C."/>
            <person name="Fauchery L."/>
            <person name="Ihrmark K."/>
            <person name="Kuo A."/>
            <person name="LaButti K."/>
            <person name="Lipzen A."/>
            <person name="Morin E."/>
            <person name="Grigoriev I.V."/>
            <person name="Henrissat B."/>
            <person name="Lindahl B."/>
            <person name="Martin F."/>
        </authorList>
    </citation>
    <scope>NUCLEOTIDE SEQUENCE</scope>
    <source>
        <strain evidence="2">JB14</strain>
    </source>
</reference>
<evidence type="ECO:0000313" key="3">
    <source>
        <dbReference type="Proteomes" id="UP000799118"/>
    </source>
</evidence>
<dbReference type="Proteomes" id="UP000799118">
    <property type="component" value="Unassembled WGS sequence"/>
</dbReference>
<organism evidence="2 3">
    <name type="scientific">Gymnopus androsaceus JB14</name>
    <dbReference type="NCBI Taxonomy" id="1447944"/>
    <lineage>
        <taxon>Eukaryota</taxon>
        <taxon>Fungi</taxon>
        <taxon>Dikarya</taxon>
        <taxon>Basidiomycota</taxon>
        <taxon>Agaricomycotina</taxon>
        <taxon>Agaricomycetes</taxon>
        <taxon>Agaricomycetidae</taxon>
        <taxon>Agaricales</taxon>
        <taxon>Marasmiineae</taxon>
        <taxon>Omphalotaceae</taxon>
        <taxon>Gymnopus</taxon>
    </lineage>
</organism>
<keyword evidence="3" id="KW-1185">Reference proteome</keyword>
<feature type="compositionally biased region" description="Basic and acidic residues" evidence="1">
    <location>
        <begin position="14"/>
        <end position="27"/>
    </location>
</feature>
<evidence type="ECO:0000256" key="1">
    <source>
        <dbReference type="SAM" id="MobiDB-lite"/>
    </source>
</evidence>
<protein>
    <submittedName>
        <fullName evidence="2">Uncharacterized protein</fullName>
    </submittedName>
</protein>
<feature type="region of interest" description="Disordered" evidence="1">
    <location>
        <begin position="14"/>
        <end position="55"/>
    </location>
</feature>
<sequence>MYFDALEAEKLIDEKSQMTPVQDRDLDFSDSSSDNKGGKDSSDSDDDVQLINGETSSFVVPGHIATVIRHHSSPTPSPSPPSHVDAVAPIPLLRPICAIT</sequence>
<dbReference type="EMBL" id="ML771353">
    <property type="protein sequence ID" value="KAE9382551.1"/>
    <property type="molecule type" value="Genomic_DNA"/>
</dbReference>
<accession>A0A6A4GAN7</accession>
<dbReference type="AlphaFoldDB" id="A0A6A4GAN7"/>
<gene>
    <name evidence="2" type="ORF">BT96DRAFT_1010442</name>
</gene>